<evidence type="ECO:0000256" key="1">
    <source>
        <dbReference type="SAM" id="Phobius"/>
    </source>
</evidence>
<keyword evidence="1" id="KW-0472">Membrane</keyword>
<protein>
    <recommendedName>
        <fullName evidence="2">GGDEF domain-containing protein</fullName>
    </recommendedName>
</protein>
<dbReference type="InterPro" id="IPR000160">
    <property type="entry name" value="GGDEF_dom"/>
</dbReference>
<dbReference type="PANTHER" id="PTHR46663:SF2">
    <property type="entry name" value="GGDEF DOMAIN-CONTAINING PROTEIN"/>
    <property type="match status" value="1"/>
</dbReference>
<reference evidence="3" key="1">
    <citation type="submission" date="2021-01" db="EMBL/GenBank/DDBJ databases">
        <title>Whole genome shotgun sequence of Virgisporangium aurantiacum NBRC 16421.</title>
        <authorList>
            <person name="Komaki H."/>
            <person name="Tamura T."/>
        </authorList>
    </citation>
    <scope>NUCLEOTIDE SEQUENCE</scope>
    <source>
        <strain evidence="3">NBRC 16421</strain>
    </source>
</reference>
<gene>
    <name evidence="3" type="ORF">Vau01_125870</name>
</gene>
<evidence type="ECO:0000313" key="4">
    <source>
        <dbReference type="Proteomes" id="UP000612585"/>
    </source>
</evidence>
<dbReference type="InterPro" id="IPR052163">
    <property type="entry name" value="DGC-Regulatory_Protein"/>
</dbReference>
<keyword evidence="4" id="KW-1185">Reference proteome</keyword>
<evidence type="ECO:0000313" key="3">
    <source>
        <dbReference type="EMBL" id="GIJ65071.1"/>
    </source>
</evidence>
<accession>A0A8J3ZJV8</accession>
<dbReference type="Proteomes" id="UP000612585">
    <property type="component" value="Unassembled WGS sequence"/>
</dbReference>
<dbReference type="CDD" id="cd01949">
    <property type="entry name" value="GGDEF"/>
    <property type="match status" value="1"/>
</dbReference>
<dbReference type="PROSITE" id="PS50887">
    <property type="entry name" value="GGDEF"/>
    <property type="match status" value="1"/>
</dbReference>
<dbReference type="RefSeq" id="WP_239153151.1">
    <property type="nucleotide sequence ID" value="NZ_BOPG01000169.1"/>
</dbReference>
<dbReference type="InterPro" id="IPR029787">
    <property type="entry name" value="Nucleotide_cyclase"/>
</dbReference>
<dbReference type="SUPFAM" id="SSF55073">
    <property type="entry name" value="Nucleotide cyclase"/>
    <property type="match status" value="1"/>
</dbReference>
<name>A0A8J3ZJV8_9ACTN</name>
<dbReference type="EMBL" id="BOPG01000169">
    <property type="protein sequence ID" value="GIJ65071.1"/>
    <property type="molecule type" value="Genomic_DNA"/>
</dbReference>
<comment type="caution">
    <text evidence="3">The sequence shown here is derived from an EMBL/GenBank/DDBJ whole genome shotgun (WGS) entry which is preliminary data.</text>
</comment>
<sequence>MSPIAQVMAASAGGVLAGLLLAALPVWRLHRALRTARHQAHHDDTTGLPNRRAFLAAVDDTFGSDRAFGLVLLDLDRFKEVNDRHGHEAGNDLLTMVGRRLAKLPSPVRLAARLSGDEFALLVYGGSDDTFRAAQLAAAVTTDAPVRLDGGATVTVAVSVGYTTSRPGVTARALLREADEAMYCAKRGTSGICRHDPAAGAKAGRCRDRR</sequence>
<dbReference type="SMART" id="SM00267">
    <property type="entry name" value="GGDEF"/>
    <property type="match status" value="1"/>
</dbReference>
<dbReference type="PANTHER" id="PTHR46663">
    <property type="entry name" value="DIGUANYLATE CYCLASE DGCT-RELATED"/>
    <property type="match status" value="1"/>
</dbReference>
<feature type="domain" description="GGDEF" evidence="2">
    <location>
        <begin position="66"/>
        <end position="197"/>
    </location>
</feature>
<proteinExistence type="predicted"/>
<keyword evidence="1" id="KW-1133">Transmembrane helix</keyword>
<keyword evidence="1" id="KW-0812">Transmembrane</keyword>
<dbReference type="InterPro" id="IPR043128">
    <property type="entry name" value="Rev_trsase/Diguanyl_cyclase"/>
</dbReference>
<dbReference type="Gene3D" id="3.30.70.270">
    <property type="match status" value="1"/>
</dbReference>
<evidence type="ECO:0000259" key="2">
    <source>
        <dbReference type="PROSITE" id="PS50887"/>
    </source>
</evidence>
<dbReference type="NCBIfam" id="TIGR00254">
    <property type="entry name" value="GGDEF"/>
    <property type="match status" value="1"/>
</dbReference>
<organism evidence="3 4">
    <name type="scientific">Virgisporangium aurantiacum</name>
    <dbReference type="NCBI Taxonomy" id="175570"/>
    <lineage>
        <taxon>Bacteria</taxon>
        <taxon>Bacillati</taxon>
        <taxon>Actinomycetota</taxon>
        <taxon>Actinomycetes</taxon>
        <taxon>Micromonosporales</taxon>
        <taxon>Micromonosporaceae</taxon>
        <taxon>Virgisporangium</taxon>
    </lineage>
</organism>
<dbReference type="Pfam" id="PF00990">
    <property type="entry name" value="GGDEF"/>
    <property type="match status" value="1"/>
</dbReference>
<dbReference type="AlphaFoldDB" id="A0A8J3ZJV8"/>
<feature type="transmembrane region" description="Helical" evidence="1">
    <location>
        <begin position="6"/>
        <end position="27"/>
    </location>
</feature>